<sequence length="365" mass="41590">MTNDIQIEQQNALTITEQEDSDQLDPQRVRQLVAQLDIKSSQSILSFGSDAQRQINSVANNMLKDVRNKDLGGAGALLNNMVSALRGFQGKEKQLYEKPRFWNKLLGKASGVQSFIQQFESVNDQIDGIANELEQHKQQLLLDITSLDRLYEATLGYYRDLRHYVAAAEQVIEHADQHSLPALKARTEESQTMESAQRLRDFQAMRDEIERRLADLRLTQQVSMQALPSIRLVQENDKGMINKINSTLLNTIPLWRQQLAQTITIYRSHQAAQSLKESSDLTNELLMKNAETLQVSNRESRQQIERGIFDIEAVEQANRLLIATIEEGIQIHEQARIQRKQTEDRLIAAEQELKNALKSTISTAS</sequence>
<dbReference type="PANTHER" id="PTHR38432">
    <property type="entry name" value="TELA-LIKE PROTEIN SAOUHSC_01408"/>
    <property type="match status" value="1"/>
</dbReference>
<dbReference type="Pfam" id="PF05816">
    <property type="entry name" value="TelA"/>
    <property type="match status" value="1"/>
</dbReference>
<dbReference type="STRING" id="246195.DNO_0637"/>
<evidence type="ECO:0000313" key="5">
    <source>
        <dbReference type="Proteomes" id="UP000000248"/>
    </source>
</evidence>
<protein>
    <submittedName>
        <fullName evidence="4">Toxic anion resistance protein</fullName>
    </submittedName>
</protein>
<keyword evidence="3" id="KW-0175">Coiled coil</keyword>
<reference evidence="4 5" key="1">
    <citation type="journal article" date="2007" name="Nat. Biotechnol.">
        <title>Genome sequence and identification of candidate vaccine antigens from the animal pathogen Dichelobacter nodosus.</title>
        <authorList>
            <person name="Myers G.S."/>
            <person name="Parker D."/>
            <person name="Al-Hasani K."/>
            <person name="Kennan R.M."/>
            <person name="Seemann T."/>
            <person name="Ren Q."/>
            <person name="Badger J.H."/>
            <person name="Selengut J.D."/>
            <person name="Deboy R.T."/>
            <person name="Tettelin H."/>
            <person name="Boyce J.D."/>
            <person name="McCarl V.P."/>
            <person name="Han X."/>
            <person name="Nelson W.C."/>
            <person name="Madupu R."/>
            <person name="Mohamoud Y."/>
            <person name="Holley T."/>
            <person name="Fedorova N."/>
            <person name="Khouri H."/>
            <person name="Bottomley S.P."/>
            <person name="Whittington R.J."/>
            <person name="Adler B."/>
            <person name="Songer J.G."/>
            <person name="Rood J.I."/>
            <person name="Paulsen I.T."/>
        </authorList>
    </citation>
    <scope>NUCLEOTIDE SEQUENCE [LARGE SCALE GENOMIC DNA]</scope>
    <source>
        <strain evidence="4 5">VCS1703A</strain>
    </source>
</reference>
<dbReference type="RefSeq" id="WP_012030970.1">
    <property type="nucleotide sequence ID" value="NC_009446.1"/>
</dbReference>
<gene>
    <name evidence="4" type="primary">telA</name>
    <name evidence="4" type="ordered locus">DNO_0637</name>
</gene>
<dbReference type="HOGENOM" id="CLU_032111_0_0_6"/>
<evidence type="ECO:0000256" key="1">
    <source>
        <dbReference type="ARBA" id="ARBA00005541"/>
    </source>
</evidence>
<organism evidence="4 5">
    <name type="scientific">Dichelobacter nodosus (strain VCS1703A)</name>
    <dbReference type="NCBI Taxonomy" id="246195"/>
    <lineage>
        <taxon>Bacteria</taxon>
        <taxon>Pseudomonadati</taxon>
        <taxon>Pseudomonadota</taxon>
        <taxon>Gammaproteobacteria</taxon>
        <taxon>Cardiobacteriales</taxon>
        <taxon>Cardiobacteriaceae</taxon>
        <taxon>Dichelobacter</taxon>
    </lineage>
</organism>
<dbReference type="KEGG" id="dno:DNO_0637"/>
<dbReference type="InterPro" id="IPR008863">
    <property type="entry name" value="Toxic_anion-R_TelA"/>
</dbReference>
<dbReference type="AlphaFoldDB" id="A5EVA4"/>
<evidence type="ECO:0000256" key="2">
    <source>
        <dbReference type="PIRNR" id="PIRNR026508"/>
    </source>
</evidence>
<dbReference type="OrthoDB" id="9768858at2"/>
<dbReference type="PIRSF" id="PIRSF026508">
    <property type="entry name" value="TelA"/>
    <property type="match status" value="1"/>
</dbReference>
<dbReference type="EMBL" id="CP000513">
    <property type="protein sequence ID" value="ABQ13333.1"/>
    <property type="molecule type" value="Genomic_DNA"/>
</dbReference>
<dbReference type="PANTHER" id="PTHR38432:SF1">
    <property type="entry name" value="TELA-LIKE PROTEIN SAOUHSC_01408"/>
    <property type="match status" value="1"/>
</dbReference>
<proteinExistence type="inferred from homology"/>
<comment type="similarity">
    <text evidence="1 2">Belongs to the TelA family.</text>
</comment>
<dbReference type="eggNOG" id="COG3853">
    <property type="taxonomic scope" value="Bacteria"/>
</dbReference>
<evidence type="ECO:0000256" key="3">
    <source>
        <dbReference type="SAM" id="Coils"/>
    </source>
</evidence>
<feature type="coiled-coil region" evidence="3">
    <location>
        <begin position="119"/>
        <end position="150"/>
    </location>
</feature>
<accession>A5EVA4</accession>
<evidence type="ECO:0000313" key="4">
    <source>
        <dbReference type="EMBL" id="ABQ13333.1"/>
    </source>
</evidence>
<feature type="coiled-coil region" evidence="3">
    <location>
        <begin position="332"/>
        <end position="359"/>
    </location>
</feature>
<dbReference type="Proteomes" id="UP000000248">
    <property type="component" value="Chromosome"/>
</dbReference>
<name>A5EVA4_DICNV</name>
<keyword evidence="5" id="KW-1185">Reference proteome</keyword>